<dbReference type="InterPro" id="IPR053090">
    <property type="entry name" value="Centromere_KNL-2_homolog"/>
</dbReference>
<feature type="compositionally biased region" description="Polar residues" evidence="1">
    <location>
        <begin position="199"/>
        <end position="208"/>
    </location>
</feature>
<protein>
    <recommendedName>
        <fullName evidence="2">SANTA domain-containing protein</fullName>
    </recommendedName>
</protein>
<dbReference type="OrthoDB" id="1164069at2759"/>
<feature type="compositionally biased region" description="Basic and acidic residues" evidence="1">
    <location>
        <begin position="210"/>
        <end position="219"/>
    </location>
</feature>
<dbReference type="Pfam" id="PF09133">
    <property type="entry name" value="SANTA"/>
    <property type="match status" value="1"/>
</dbReference>
<dbReference type="PANTHER" id="PTHR35311">
    <property type="entry name" value="KINETOCHORE-ASSOCIATED PROTEIN KNL-2 HOMOLOG"/>
    <property type="match status" value="1"/>
</dbReference>
<accession>A0A8K0HRY2</accession>
<keyword evidence="4" id="KW-1185">Reference proteome</keyword>
<feature type="region of interest" description="Disordered" evidence="1">
    <location>
        <begin position="199"/>
        <end position="219"/>
    </location>
</feature>
<dbReference type="Proteomes" id="UP000796880">
    <property type="component" value="Unassembled WGS sequence"/>
</dbReference>
<proteinExistence type="predicted"/>
<name>A0A8K0HRY2_9ROSA</name>
<feature type="region of interest" description="Disordered" evidence="1">
    <location>
        <begin position="1"/>
        <end position="30"/>
    </location>
</feature>
<comment type="caution">
    <text evidence="3">The sequence shown here is derived from an EMBL/GenBank/DDBJ whole genome shotgun (WGS) entry which is preliminary data.</text>
</comment>
<dbReference type="InterPro" id="IPR015216">
    <property type="entry name" value="SANTA"/>
</dbReference>
<sequence length="258" mass="28691">MVSTRRSLKSANPNFETPKPDWSSDPAAQMPQSLQFSTATAKITTASIRSGRRFLIPTPVRRVGVRVFTSAPISKRHCATTLETTDGLTITICGLINRSHTHENGFPSEVCNHFLLGFPYNWEEYASCSLGEESTDRGASKWISRKSENNMQFSLNDLPVTRTCDLLLSTIRNAEYNLLAENICSEILRTLENNATDNAGPSINSNMECSHPKGNEKSRLNATPIKRKKRKAECIMGEGVSTRSMTKMKNLERRCSAA</sequence>
<evidence type="ECO:0000259" key="2">
    <source>
        <dbReference type="Pfam" id="PF09133"/>
    </source>
</evidence>
<reference evidence="3" key="1">
    <citation type="submission" date="2020-03" db="EMBL/GenBank/DDBJ databases">
        <title>A high-quality chromosome-level genome assembly of a woody plant with both climbing and erect habits, Rhamnella rubrinervis.</title>
        <authorList>
            <person name="Lu Z."/>
            <person name="Yang Y."/>
            <person name="Zhu X."/>
            <person name="Sun Y."/>
        </authorList>
    </citation>
    <scope>NUCLEOTIDE SEQUENCE</scope>
    <source>
        <strain evidence="3">BYM</strain>
        <tissue evidence="3">Leaf</tissue>
    </source>
</reference>
<evidence type="ECO:0000313" key="4">
    <source>
        <dbReference type="Proteomes" id="UP000796880"/>
    </source>
</evidence>
<evidence type="ECO:0000313" key="3">
    <source>
        <dbReference type="EMBL" id="KAF3457962.1"/>
    </source>
</evidence>
<gene>
    <name evidence="3" type="ORF">FNV43_RR02624</name>
</gene>
<evidence type="ECO:0000256" key="1">
    <source>
        <dbReference type="SAM" id="MobiDB-lite"/>
    </source>
</evidence>
<feature type="domain" description="SANTA" evidence="2">
    <location>
        <begin position="66"/>
        <end position="125"/>
    </location>
</feature>
<organism evidence="3 4">
    <name type="scientific">Rhamnella rubrinervis</name>
    <dbReference type="NCBI Taxonomy" id="2594499"/>
    <lineage>
        <taxon>Eukaryota</taxon>
        <taxon>Viridiplantae</taxon>
        <taxon>Streptophyta</taxon>
        <taxon>Embryophyta</taxon>
        <taxon>Tracheophyta</taxon>
        <taxon>Spermatophyta</taxon>
        <taxon>Magnoliopsida</taxon>
        <taxon>eudicotyledons</taxon>
        <taxon>Gunneridae</taxon>
        <taxon>Pentapetalae</taxon>
        <taxon>rosids</taxon>
        <taxon>fabids</taxon>
        <taxon>Rosales</taxon>
        <taxon>Rhamnaceae</taxon>
        <taxon>rhamnoid group</taxon>
        <taxon>Rhamneae</taxon>
        <taxon>Rhamnella</taxon>
    </lineage>
</organism>
<dbReference type="PANTHER" id="PTHR35311:SF1">
    <property type="entry name" value="PROTEIN EMBRYO DEFECTIVE 1674"/>
    <property type="match status" value="1"/>
</dbReference>
<feature type="compositionally biased region" description="Polar residues" evidence="1">
    <location>
        <begin position="1"/>
        <end position="15"/>
    </location>
</feature>
<dbReference type="EMBL" id="VOIH02000001">
    <property type="protein sequence ID" value="KAF3457962.1"/>
    <property type="molecule type" value="Genomic_DNA"/>
</dbReference>
<dbReference type="AlphaFoldDB" id="A0A8K0HRY2"/>